<gene>
    <name evidence="2" type="ORF">SM611_09220</name>
</gene>
<name>A0ABV4QAT0_9ACTN</name>
<comment type="caution">
    <text evidence="2">The sequence shown here is derived from an EMBL/GenBank/DDBJ whole genome shotgun (WGS) entry which is preliminary data.</text>
</comment>
<keyword evidence="3" id="KW-1185">Reference proteome</keyword>
<proteinExistence type="predicted"/>
<dbReference type="EMBL" id="JAXCEI010000004">
    <property type="protein sequence ID" value="MFA1539109.1"/>
    <property type="molecule type" value="Genomic_DNA"/>
</dbReference>
<feature type="region of interest" description="Disordered" evidence="1">
    <location>
        <begin position="32"/>
        <end position="53"/>
    </location>
</feature>
<protein>
    <submittedName>
        <fullName evidence="2">Uncharacterized protein</fullName>
    </submittedName>
</protein>
<dbReference type="RefSeq" id="WP_371948765.1">
    <property type="nucleotide sequence ID" value="NZ_JAXCEI010000004.1"/>
</dbReference>
<evidence type="ECO:0000256" key="1">
    <source>
        <dbReference type="SAM" id="MobiDB-lite"/>
    </source>
</evidence>
<feature type="compositionally biased region" description="Pro residues" evidence="1">
    <location>
        <begin position="36"/>
        <end position="45"/>
    </location>
</feature>
<organism evidence="2 3">
    <name type="scientific">Actinomadura monticuli</name>
    <dbReference type="NCBI Taxonomy" id="3097367"/>
    <lineage>
        <taxon>Bacteria</taxon>
        <taxon>Bacillati</taxon>
        <taxon>Actinomycetota</taxon>
        <taxon>Actinomycetes</taxon>
        <taxon>Streptosporangiales</taxon>
        <taxon>Thermomonosporaceae</taxon>
        <taxon>Actinomadura</taxon>
    </lineage>
</organism>
<evidence type="ECO:0000313" key="3">
    <source>
        <dbReference type="Proteomes" id="UP001569963"/>
    </source>
</evidence>
<dbReference type="Proteomes" id="UP001569963">
    <property type="component" value="Unassembled WGS sequence"/>
</dbReference>
<sequence>MPDHVRRVLRDIEAPRRAARGLPAECRQVCADAPAAPAPPPPADPLPGIRPRDEAAEPLVAALHRLVHGSPDEPFGLHESAGRTIGRAHGSGRPGVVRVHRPVTPGTVDEWIGEGTG</sequence>
<evidence type="ECO:0000313" key="2">
    <source>
        <dbReference type="EMBL" id="MFA1539109.1"/>
    </source>
</evidence>
<reference evidence="2 3" key="1">
    <citation type="submission" date="2023-11" db="EMBL/GenBank/DDBJ databases">
        <title>Actinomadura monticuli sp. nov., isolated from volcanic ash.</title>
        <authorList>
            <person name="Lee S.D."/>
            <person name="Yang H."/>
            <person name="Kim I.S."/>
        </authorList>
    </citation>
    <scope>NUCLEOTIDE SEQUENCE [LARGE SCALE GENOMIC DNA]</scope>
    <source>
        <strain evidence="2 3">DLS-62</strain>
    </source>
</reference>
<accession>A0ABV4QAT0</accession>